<protein>
    <submittedName>
        <fullName evidence="1">Uncharacterized protein</fullName>
    </submittedName>
</protein>
<reference evidence="1 2" key="1">
    <citation type="journal article" date="2018" name="PLoS Pathog.">
        <title>Evolution of structural diversity of trichothecenes, a family of toxins produced by plant pathogenic and entomopathogenic fungi.</title>
        <authorList>
            <person name="Proctor R.H."/>
            <person name="McCormick S.P."/>
            <person name="Kim H.S."/>
            <person name="Cardoza R.E."/>
            <person name="Stanley A.M."/>
            <person name="Lindo L."/>
            <person name="Kelly A."/>
            <person name="Brown D.W."/>
            <person name="Lee T."/>
            <person name="Vaughan M.M."/>
            <person name="Alexander N.J."/>
            <person name="Busman M."/>
            <person name="Gutierrez S."/>
        </authorList>
    </citation>
    <scope>NUCLEOTIDE SEQUENCE [LARGE SCALE GENOMIC DNA]</scope>
    <source>
        <strain evidence="1 2">NRRL 13405</strain>
    </source>
</reference>
<dbReference type="AlphaFoldDB" id="A0A395N5D9"/>
<evidence type="ECO:0000313" key="2">
    <source>
        <dbReference type="Proteomes" id="UP000265631"/>
    </source>
</evidence>
<dbReference type="EMBL" id="PXXK01000010">
    <property type="protein sequence ID" value="RFN55107.1"/>
    <property type="molecule type" value="Genomic_DNA"/>
</dbReference>
<dbReference type="Proteomes" id="UP000265631">
    <property type="component" value="Unassembled WGS sequence"/>
</dbReference>
<sequence length="409" mass="46829">MDDFQQDMKYRDLRNIFKDTGAWSNDIVPELIKSPSNVKLNEHHSSLDCIVQLIRHCNSLLPRIPDNQGESDNRLLEYTWQIFVDGRNAVDARQIATKADLLKYLEQATPGDKTFMDLFCSDLMNRTIWSSPEWRLVHAFAVIRDDEWVAEEPTDPNTIGSANMVQIDCGTSPDLQLEEAVKLNRELRDREAIIPASPIFILVHYTPNVNKSRKFADLVSFKTINGIAEGRWIPSPPLAYSLIAMVRMDGETKQSEMRTYIPRGVPVSTEPGVSYTNNGMRWSLEDTNASYMLVYGTAERDPRMLLEMPDRKPPPRSQERNFRTQVKMPMVTVDGRQYSSPSLGQTFCERLSAIMAHPLWFGADPKAFMLFAIKWGVICRKDDRRPLSAQDRQLLESYDLDMEEDASKA</sequence>
<organism evidence="1 2">
    <name type="scientific">Fusarium flagelliforme</name>
    <dbReference type="NCBI Taxonomy" id="2675880"/>
    <lineage>
        <taxon>Eukaryota</taxon>
        <taxon>Fungi</taxon>
        <taxon>Dikarya</taxon>
        <taxon>Ascomycota</taxon>
        <taxon>Pezizomycotina</taxon>
        <taxon>Sordariomycetes</taxon>
        <taxon>Hypocreomycetidae</taxon>
        <taxon>Hypocreales</taxon>
        <taxon>Nectriaceae</taxon>
        <taxon>Fusarium</taxon>
        <taxon>Fusarium incarnatum-equiseti species complex</taxon>
    </lineage>
</organism>
<accession>A0A395N5D9</accession>
<comment type="caution">
    <text evidence="1">The sequence shown here is derived from an EMBL/GenBank/DDBJ whole genome shotgun (WGS) entry which is preliminary data.</text>
</comment>
<evidence type="ECO:0000313" key="1">
    <source>
        <dbReference type="EMBL" id="RFN55107.1"/>
    </source>
</evidence>
<proteinExistence type="predicted"/>
<gene>
    <name evidence="1" type="ORF">FIE12Z_619</name>
</gene>
<name>A0A395N5D9_9HYPO</name>
<keyword evidence="2" id="KW-1185">Reference proteome</keyword>